<dbReference type="InterPro" id="IPR005174">
    <property type="entry name" value="KIB1-4_b-propeller"/>
</dbReference>
<dbReference type="PANTHER" id="PTHR44259">
    <property type="entry name" value="OS07G0183000 PROTEIN-RELATED"/>
    <property type="match status" value="1"/>
</dbReference>
<dbReference type="InterPro" id="IPR050942">
    <property type="entry name" value="F-box_BR-signaling"/>
</dbReference>
<accession>A0ABD1HYD5</accession>
<keyword evidence="4" id="KW-1185">Reference proteome</keyword>
<feature type="region of interest" description="Disordered" evidence="1">
    <location>
        <begin position="1"/>
        <end position="28"/>
    </location>
</feature>
<dbReference type="Proteomes" id="UP001567538">
    <property type="component" value="Unassembled WGS sequence"/>
</dbReference>
<dbReference type="Pfam" id="PF03478">
    <property type="entry name" value="Beta-prop_KIB1-4"/>
    <property type="match status" value="1"/>
</dbReference>
<evidence type="ECO:0000256" key="1">
    <source>
        <dbReference type="SAM" id="MobiDB-lite"/>
    </source>
</evidence>
<proteinExistence type="predicted"/>
<organism evidence="3 4">
    <name type="scientific">Salvia divinorum</name>
    <name type="common">Maria pastora</name>
    <name type="synonym">Diviner's sage</name>
    <dbReference type="NCBI Taxonomy" id="28513"/>
    <lineage>
        <taxon>Eukaryota</taxon>
        <taxon>Viridiplantae</taxon>
        <taxon>Streptophyta</taxon>
        <taxon>Embryophyta</taxon>
        <taxon>Tracheophyta</taxon>
        <taxon>Spermatophyta</taxon>
        <taxon>Magnoliopsida</taxon>
        <taxon>eudicotyledons</taxon>
        <taxon>Gunneridae</taxon>
        <taxon>Pentapetalae</taxon>
        <taxon>asterids</taxon>
        <taxon>lamiids</taxon>
        <taxon>Lamiales</taxon>
        <taxon>Lamiaceae</taxon>
        <taxon>Nepetoideae</taxon>
        <taxon>Mentheae</taxon>
        <taxon>Salviinae</taxon>
        <taxon>Salvia</taxon>
        <taxon>Salvia subgen. Calosphace</taxon>
    </lineage>
</organism>
<evidence type="ECO:0000259" key="2">
    <source>
        <dbReference type="Pfam" id="PF03478"/>
    </source>
</evidence>
<dbReference type="EMBL" id="JBEAFC010000003">
    <property type="protein sequence ID" value="KAL1561471.1"/>
    <property type="molecule type" value="Genomic_DNA"/>
</dbReference>
<reference evidence="3 4" key="1">
    <citation type="submission" date="2024-06" db="EMBL/GenBank/DDBJ databases">
        <title>A chromosome level genome sequence of Diviner's sage (Salvia divinorum).</title>
        <authorList>
            <person name="Ford S.A."/>
            <person name="Ro D.-K."/>
            <person name="Ness R.W."/>
            <person name="Phillips M.A."/>
        </authorList>
    </citation>
    <scope>NUCLEOTIDE SEQUENCE [LARGE SCALE GENOMIC DNA]</scope>
    <source>
        <strain evidence="3">SAF-2024a</strain>
        <tissue evidence="3">Leaf</tissue>
    </source>
</reference>
<sequence length="139" mass="15492">MMKDDDEDDDGGGDDDDGDDGDDDDCDYRHRTQKTLRFRVYEIDRKKGEMRYMGASLDGLAMFVGSNRSLAIPAAEDLNLSPDSIYFTEDGGNYGKNNDIGIFNYVDSKVSSIDYPSESQISTTSSELAPVMWLAPEIF</sequence>
<feature type="domain" description="KIB1-4 beta-propeller" evidence="2">
    <location>
        <begin position="30"/>
        <end position="104"/>
    </location>
</feature>
<protein>
    <recommendedName>
        <fullName evidence="2">KIB1-4 beta-propeller domain-containing protein</fullName>
    </recommendedName>
</protein>
<name>A0ABD1HYD5_SALDI</name>
<dbReference type="PANTHER" id="PTHR44259:SF37">
    <property type="entry name" value="DUF1618 DOMAIN-CONTAINING PROTEIN"/>
    <property type="match status" value="1"/>
</dbReference>
<evidence type="ECO:0000313" key="3">
    <source>
        <dbReference type="EMBL" id="KAL1561471.1"/>
    </source>
</evidence>
<gene>
    <name evidence="3" type="ORF">AAHA92_04168</name>
</gene>
<dbReference type="AlphaFoldDB" id="A0ABD1HYD5"/>
<feature type="compositionally biased region" description="Acidic residues" evidence="1">
    <location>
        <begin position="1"/>
        <end position="26"/>
    </location>
</feature>
<evidence type="ECO:0000313" key="4">
    <source>
        <dbReference type="Proteomes" id="UP001567538"/>
    </source>
</evidence>
<comment type="caution">
    <text evidence="3">The sequence shown here is derived from an EMBL/GenBank/DDBJ whole genome shotgun (WGS) entry which is preliminary data.</text>
</comment>